<evidence type="ECO:0000313" key="3">
    <source>
        <dbReference type="EMBL" id="KAF2870107.1"/>
    </source>
</evidence>
<gene>
    <name evidence="3" type="ORF">BDV95DRAFT_575068</name>
</gene>
<dbReference type="InterPro" id="IPR046797">
    <property type="entry name" value="PDDEXK_12"/>
</dbReference>
<reference evidence="3 4" key="1">
    <citation type="submission" date="2020-01" db="EMBL/GenBank/DDBJ databases">
        <authorList>
            <consortium name="DOE Joint Genome Institute"/>
            <person name="Haridas S."/>
            <person name="Albert R."/>
            <person name="Binder M."/>
            <person name="Bloem J."/>
            <person name="Labutti K."/>
            <person name="Salamov A."/>
            <person name="Andreopoulos B."/>
            <person name="Baker S.E."/>
            <person name="Barry K."/>
            <person name="Bills G."/>
            <person name="Bluhm B.H."/>
            <person name="Cannon C."/>
            <person name="Castanera R."/>
            <person name="Culley D.E."/>
            <person name="Daum C."/>
            <person name="Ezra D."/>
            <person name="Gonzalez J.B."/>
            <person name="Henrissat B."/>
            <person name="Kuo A."/>
            <person name="Liang C."/>
            <person name="Lipzen A."/>
            <person name="Lutzoni F."/>
            <person name="Magnuson J."/>
            <person name="Mondo S."/>
            <person name="Nolan M."/>
            <person name="Ohm R."/>
            <person name="Pangilinan J."/>
            <person name="Park H.-J.H."/>
            <person name="Ramirez L."/>
            <person name="Alfaro M."/>
            <person name="Sun H."/>
            <person name="Tritt A."/>
            <person name="Yoshinaga Y."/>
            <person name="Zwiers L.-H.L."/>
            <person name="Turgeon B.G."/>
            <person name="Goodwin S.B."/>
            <person name="Spatafora J.W."/>
            <person name="Crous P.W."/>
            <person name="Grigoriev I.V."/>
        </authorList>
    </citation>
    <scope>NUCLEOTIDE SEQUENCE [LARGE SCALE GENOMIC DNA]</scope>
    <source>
        <strain evidence="3 4">CBS 611.86</strain>
    </source>
</reference>
<dbReference type="AlphaFoldDB" id="A0A7C8ID15"/>
<dbReference type="Pfam" id="PF20516">
    <property type="entry name" value="PDDEXK_12"/>
    <property type="match status" value="1"/>
</dbReference>
<dbReference type="Proteomes" id="UP000481861">
    <property type="component" value="Unassembled WGS sequence"/>
</dbReference>
<feature type="region of interest" description="Disordered" evidence="1">
    <location>
        <begin position="120"/>
        <end position="139"/>
    </location>
</feature>
<dbReference type="EMBL" id="JAADJZ010000014">
    <property type="protein sequence ID" value="KAF2870107.1"/>
    <property type="molecule type" value="Genomic_DNA"/>
</dbReference>
<feature type="compositionally biased region" description="Low complexity" evidence="1">
    <location>
        <begin position="128"/>
        <end position="138"/>
    </location>
</feature>
<evidence type="ECO:0000313" key="4">
    <source>
        <dbReference type="Proteomes" id="UP000481861"/>
    </source>
</evidence>
<name>A0A7C8ID15_9PLEO</name>
<feature type="domain" description="PD-(D/E)XK nuclease-like" evidence="2">
    <location>
        <begin position="217"/>
        <end position="452"/>
    </location>
</feature>
<feature type="region of interest" description="Disordered" evidence="1">
    <location>
        <begin position="43"/>
        <end position="104"/>
    </location>
</feature>
<accession>A0A7C8ID15</accession>
<proteinExistence type="predicted"/>
<keyword evidence="4" id="KW-1185">Reference proteome</keyword>
<evidence type="ECO:0000259" key="2">
    <source>
        <dbReference type="Pfam" id="PF20516"/>
    </source>
</evidence>
<dbReference type="OrthoDB" id="4161186at2759"/>
<comment type="caution">
    <text evidence="3">The sequence shown here is derived from an EMBL/GenBank/DDBJ whole genome shotgun (WGS) entry which is preliminary data.</text>
</comment>
<evidence type="ECO:0000256" key="1">
    <source>
        <dbReference type="SAM" id="MobiDB-lite"/>
    </source>
</evidence>
<sequence length="474" mass="52536">MAASPSPALNEKDALDEKAALNEKAALDEKDALDEHDALVSSWLRTLPPTPPADEDCRSLKRKRASPRTEAIAMSTYRSSSPGKRQRQNTEDLLPEQSASTVGSTNHALALSNRSIFSLPSSRGAGASTPRRSTSPSRETIAALRVASPPIIIEPLDGIKSEPPARVMAVIARLESGLDEGWIPGWLEHAIRTDTEMGFQRFKPSAFSKTGTRDLSDPVLDPALRAQLEYTLGKVKKIFRKSLHCQTSGRDENAWCDEVVRPTVKLALRLYAKGKLCLQSVQSQNISSEFLSRSVDKQRILDRKADYTLSYSHEMSPFDRLYPRLLHHGHQCISHTTDAFTKTTAVFSGIEIKPSDGDKLEAEYKLSIFLAASLRKKAQLGRRAGLSDTTYLVEPGFAVVGHEVYCYIAYIDANEEDETVRILEFRNGTTNSVSGVFNELRMWQNVIDYGLDEEYGGFWGAFLRPVLEKLAGCS</sequence>
<protein>
    <recommendedName>
        <fullName evidence="2">PD-(D/E)XK nuclease-like domain-containing protein</fullName>
    </recommendedName>
</protein>
<organism evidence="3 4">
    <name type="scientific">Massariosphaeria phaeospora</name>
    <dbReference type="NCBI Taxonomy" id="100035"/>
    <lineage>
        <taxon>Eukaryota</taxon>
        <taxon>Fungi</taxon>
        <taxon>Dikarya</taxon>
        <taxon>Ascomycota</taxon>
        <taxon>Pezizomycotina</taxon>
        <taxon>Dothideomycetes</taxon>
        <taxon>Pleosporomycetidae</taxon>
        <taxon>Pleosporales</taxon>
        <taxon>Pleosporales incertae sedis</taxon>
        <taxon>Massariosphaeria</taxon>
    </lineage>
</organism>